<dbReference type="InterPro" id="IPR000477">
    <property type="entry name" value="RT_dom"/>
</dbReference>
<dbReference type="Gene3D" id="3.30.70.270">
    <property type="match status" value="1"/>
</dbReference>
<dbReference type="Pfam" id="PF00078">
    <property type="entry name" value="RVT_1"/>
    <property type="match status" value="1"/>
</dbReference>
<dbReference type="AlphaFoldDB" id="A0ABD0RYW6"/>
<evidence type="ECO:0000313" key="5">
    <source>
        <dbReference type="Proteomes" id="UP001529510"/>
    </source>
</evidence>
<dbReference type="EMBL" id="JAMKFB020000001">
    <property type="protein sequence ID" value="KAL0203752.1"/>
    <property type="molecule type" value="Genomic_DNA"/>
</dbReference>
<comment type="similarity">
    <text evidence="1">Belongs to the beta type-B retroviral polymerase family. HERV class-II K(HML-2) pol subfamily.</text>
</comment>
<keyword evidence="5" id="KW-1185">Reference proteome</keyword>
<feature type="non-terminal residue" evidence="4">
    <location>
        <position position="1"/>
    </location>
</feature>
<evidence type="ECO:0000259" key="3">
    <source>
        <dbReference type="Pfam" id="PF00078"/>
    </source>
</evidence>
<dbReference type="InterPro" id="IPR008042">
    <property type="entry name" value="Retrotrans_Pao"/>
</dbReference>
<evidence type="ECO:0000256" key="1">
    <source>
        <dbReference type="ARBA" id="ARBA00010879"/>
    </source>
</evidence>
<dbReference type="EC" id="3.1.26.4" evidence="2"/>
<dbReference type="InterPro" id="IPR043128">
    <property type="entry name" value="Rev_trsase/Diguanyl_cyclase"/>
</dbReference>
<gene>
    <name evidence="4" type="ORF">M9458_001770</name>
</gene>
<name>A0ABD0RYW6_CIRMR</name>
<reference evidence="4 5" key="1">
    <citation type="submission" date="2024-05" db="EMBL/GenBank/DDBJ databases">
        <title>Genome sequencing and assembly of Indian major carp, Cirrhinus mrigala (Hamilton, 1822).</title>
        <authorList>
            <person name="Mohindra V."/>
            <person name="Chowdhury L.M."/>
            <person name="Lal K."/>
            <person name="Jena J.K."/>
        </authorList>
    </citation>
    <scope>NUCLEOTIDE SEQUENCE [LARGE SCALE GENOMIC DNA]</scope>
    <source>
        <strain evidence="4">CM1030</strain>
        <tissue evidence="4">Blood</tissue>
    </source>
</reference>
<dbReference type="InterPro" id="IPR043502">
    <property type="entry name" value="DNA/RNA_pol_sf"/>
</dbReference>
<comment type="caution">
    <text evidence="4">The sequence shown here is derived from an EMBL/GenBank/DDBJ whole genome shotgun (WGS) entry which is preliminary data.</text>
</comment>
<dbReference type="SUPFAM" id="SSF56672">
    <property type="entry name" value="DNA/RNA polymerases"/>
    <property type="match status" value="1"/>
</dbReference>
<dbReference type="PANTHER" id="PTHR47331">
    <property type="entry name" value="PHD-TYPE DOMAIN-CONTAINING PROTEIN"/>
    <property type="match status" value="1"/>
</dbReference>
<organism evidence="4 5">
    <name type="scientific">Cirrhinus mrigala</name>
    <name type="common">Mrigala</name>
    <dbReference type="NCBI Taxonomy" id="683832"/>
    <lineage>
        <taxon>Eukaryota</taxon>
        <taxon>Metazoa</taxon>
        <taxon>Chordata</taxon>
        <taxon>Craniata</taxon>
        <taxon>Vertebrata</taxon>
        <taxon>Euteleostomi</taxon>
        <taxon>Actinopterygii</taxon>
        <taxon>Neopterygii</taxon>
        <taxon>Teleostei</taxon>
        <taxon>Ostariophysi</taxon>
        <taxon>Cypriniformes</taxon>
        <taxon>Cyprinidae</taxon>
        <taxon>Labeoninae</taxon>
        <taxon>Labeonini</taxon>
        <taxon>Cirrhinus</taxon>
    </lineage>
</organism>
<accession>A0ABD0RYW6</accession>
<protein>
    <recommendedName>
        <fullName evidence="2">ribonuclease H</fullName>
        <ecNumber evidence="2">3.1.26.4</ecNumber>
    </recommendedName>
</protein>
<feature type="non-terminal residue" evidence="4">
    <location>
        <position position="576"/>
    </location>
</feature>
<dbReference type="CDD" id="cd01644">
    <property type="entry name" value="RT_pepA17"/>
    <property type="match status" value="1"/>
</dbReference>
<feature type="domain" description="Reverse transcriptase" evidence="3">
    <location>
        <begin position="176"/>
        <end position="298"/>
    </location>
</feature>
<dbReference type="Gene3D" id="3.10.10.10">
    <property type="entry name" value="HIV Type 1 Reverse Transcriptase, subunit A, domain 1"/>
    <property type="match status" value="1"/>
</dbReference>
<dbReference type="GO" id="GO:0004523">
    <property type="term" value="F:RNA-DNA hybrid ribonuclease activity"/>
    <property type="evidence" value="ECO:0007669"/>
    <property type="project" value="UniProtKB-EC"/>
</dbReference>
<dbReference type="Pfam" id="PF05380">
    <property type="entry name" value="Peptidase_A17"/>
    <property type="match status" value="1"/>
</dbReference>
<dbReference type="PANTHER" id="PTHR47331:SF5">
    <property type="entry name" value="RIBONUCLEASE H"/>
    <property type="match status" value="1"/>
</dbReference>
<proteinExistence type="inferred from homology"/>
<evidence type="ECO:0000313" key="4">
    <source>
        <dbReference type="EMBL" id="KAL0203752.1"/>
    </source>
</evidence>
<sequence length="576" mass="65508">SDYPHLITPVEPVRLGPPNGPAAIKTRLDWTLQGPTQRIKHRLPSQQCLFTATSGSYTDLYRQVEKLWQLDVLPYRSEKLITCSKQDQEYHSALDPVQAAAYRGEMNKLKEAGYAQVIPPDKVDQAEESWYIPHHMTQHNGKNRVVFNCSFQHGGKNLNQLLLPGPTLGPSLMSVLLRFREHTIALSSDVRGMFNQVRLLPVDHPLLRFLWRDLNRDQSPQVYEWQVLPFGTTCSPCCATFALQKHVIDHSQPGEDVRESIEKYFYVDNFLQSFSSEEDASAHAAKLQDLLATGGFDLRHWASNLPQVLDHIPREAKSSSLVLWLTQEHPDAQESALGLLWHCISDTLSYKYPPIECSAPTMRHIYRVLASQYDPLGYIVPYTTRAKLLQAWRTWEQELPDIQRISIPRCYVILELDNPQTIRDIHIFCDASERSYGSVAYIQTLSPQGDQEIAFLTARSRISPKKQQSIPRLELCAALTGAQLAKLLKSELSVPIRQVTLWSDSTTVLAWIQADSVAEIQELTDPKDWRYVDSKSNPADDITRGKTRWSQGPSFLLLLPDQWPQSLLLPLPTEDG</sequence>
<evidence type="ECO:0000256" key="2">
    <source>
        <dbReference type="ARBA" id="ARBA00012180"/>
    </source>
</evidence>
<dbReference type="Proteomes" id="UP001529510">
    <property type="component" value="Unassembled WGS sequence"/>
</dbReference>